<proteinExistence type="predicted"/>
<name>A0A2N7X0G1_9BURK</name>
<dbReference type="SUPFAM" id="SSF46689">
    <property type="entry name" value="Homeodomain-like"/>
    <property type="match status" value="1"/>
</dbReference>
<dbReference type="InterPro" id="IPR012337">
    <property type="entry name" value="RNaseH-like_sf"/>
</dbReference>
<dbReference type="Proteomes" id="UP000235777">
    <property type="component" value="Unassembled WGS sequence"/>
</dbReference>
<dbReference type="GO" id="GO:0003676">
    <property type="term" value="F:nucleic acid binding"/>
    <property type="evidence" value="ECO:0007669"/>
    <property type="project" value="InterPro"/>
</dbReference>
<dbReference type="OrthoDB" id="8736397at2"/>
<gene>
    <name evidence="3" type="ORF">C0Z20_19655</name>
</gene>
<dbReference type="EMBL" id="PNYC01000013">
    <property type="protein sequence ID" value="PMS34975.1"/>
    <property type="molecule type" value="Genomic_DNA"/>
</dbReference>
<dbReference type="InterPro" id="IPR001584">
    <property type="entry name" value="Integrase_cat-core"/>
</dbReference>
<protein>
    <submittedName>
        <fullName evidence="3">Integrase</fullName>
    </submittedName>
</protein>
<reference evidence="3 4" key="1">
    <citation type="submission" date="2018-01" db="EMBL/GenBank/DDBJ databases">
        <title>Whole genome analyses suggest that Burkholderia sensu lato contains two further novel genera in the rhizoxinica-symbiotica group Mycetohabitans gen. nov., and Trinickia gen. nov.: implications for the evolution of diazotrophy and nodulation in the Burkholderiaceae.</title>
        <authorList>
            <person name="Estrada-de los Santos P."/>
            <person name="Palmer M."/>
            <person name="Chavez-Ramirez B."/>
            <person name="Beukes C."/>
            <person name="Steenkamp E.T."/>
            <person name="Hirsch A.M."/>
            <person name="Manyaka P."/>
            <person name="Maluk M."/>
            <person name="Lafos M."/>
            <person name="Crook M."/>
            <person name="Gross E."/>
            <person name="Simon M.F."/>
            <person name="Bueno dos Reis Junior F."/>
            <person name="Poole P.S."/>
            <person name="Venter S.N."/>
            <person name="James E.K."/>
        </authorList>
    </citation>
    <scope>NUCLEOTIDE SEQUENCE [LARGE SCALE GENOMIC DNA]</scope>
    <source>
        <strain evidence="3 4">JPY 581</strain>
    </source>
</reference>
<evidence type="ECO:0000256" key="1">
    <source>
        <dbReference type="SAM" id="MobiDB-lite"/>
    </source>
</evidence>
<dbReference type="STRING" id="863227.GCA_000373005_05638"/>
<dbReference type="InterPro" id="IPR036397">
    <property type="entry name" value="RNaseH_sf"/>
</dbReference>
<dbReference type="RefSeq" id="WP_018444255.1">
    <property type="nucleotide sequence ID" value="NZ_KB890220.1"/>
</dbReference>
<dbReference type="InterPro" id="IPR009057">
    <property type="entry name" value="Homeodomain-like_sf"/>
</dbReference>
<dbReference type="SUPFAM" id="SSF53098">
    <property type="entry name" value="Ribonuclease H-like"/>
    <property type="match status" value="1"/>
</dbReference>
<evidence type="ECO:0000313" key="3">
    <source>
        <dbReference type="EMBL" id="PMS34975.1"/>
    </source>
</evidence>
<evidence type="ECO:0000313" key="4">
    <source>
        <dbReference type="Proteomes" id="UP000235777"/>
    </source>
</evidence>
<sequence>MNRRRPEFQAIDVNAWPTVAQTELNDAARRTFETRRHAVVRYLAGDSVKTIERSTGINRRQLYRWLERAQAPHPDGRPFGFRALIRYLRVAEYGRVRDVQVRGDRGSRGAAGALSQLFERYPALAGWLLLQVKQRKVLLEQRHTEGRLRTRLRGLQALHDDFLRQCRAVGLTAADYPFNTAGHAIRSLSHRLKAEMLRSFGTAARSAGASHLKGLPRPDDAGTPAAARPYQVVEFDGHRLDIRLKVVVRDPLGFEHEFEMERVWLLVIIDVCTRAVLGHHIALAREYSRYDVVKTIENALEPHRPRAFTIPGLGYGPQDGFPSQRLPELAYVTWERMRLDNGKANLANETLTALCEFVGCLVDAGPKYSPDERPYIERFFGTIASRLSSRLPGYTGAHPRDLRRVLADPKGDLRLYVSLDELEELVEYAIASYNATPHSGLNNATPLEALEYFVRGRQTLVTWLAEHHRRALCLMQSARRCRVRAYLEQGVRPHINLHGVRYTNGVLATSTHLIGQQLLIYMNADDLRCVRSFLADGTELGVLEAQGAWRVVPHNLKVRQEIRKQAGKRRRRTAADTNPIEAYVQEKLARAKQTRKAATELAHAMRLLASAPTVRTPVGPTRPAEPTTAAAPDSAASVAAPVTTVDELTPRTPVRPRKLSIGTGQVF</sequence>
<dbReference type="GO" id="GO:0015074">
    <property type="term" value="P:DNA integration"/>
    <property type="evidence" value="ECO:0007669"/>
    <property type="project" value="InterPro"/>
</dbReference>
<keyword evidence="4" id="KW-1185">Reference proteome</keyword>
<evidence type="ECO:0000259" key="2">
    <source>
        <dbReference type="PROSITE" id="PS50994"/>
    </source>
</evidence>
<feature type="domain" description="Integrase catalytic" evidence="2">
    <location>
        <begin position="225"/>
        <end position="454"/>
    </location>
</feature>
<organism evidence="3 4">
    <name type="scientific">Trinickia symbiotica</name>
    <dbReference type="NCBI Taxonomy" id="863227"/>
    <lineage>
        <taxon>Bacteria</taxon>
        <taxon>Pseudomonadati</taxon>
        <taxon>Pseudomonadota</taxon>
        <taxon>Betaproteobacteria</taxon>
        <taxon>Burkholderiales</taxon>
        <taxon>Burkholderiaceae</taxon>
        <taxon>Trinickia</taxon>
    </lineage>
</organism>
<comment type="caution">
    <text evidence="3">The sequence shown here is derived from an EMBL/GenBank/DDBJ whole genome shotgun (WGS) entry which is preliminary data.</text>
</comment>
<feature type="region of interest" description="Disordered" evidence="1">
    <location>
        <begin position="613"/>
        <end position="638"/>
    </location>
</feature>
<dbReference type="PROSITE" id="PS50994">
    <property type="entry name" value="INTEGRASE"/>
    <property type="match status" value="1"/>
</dbReference>
<dbReference type="Gene3D" id="3.30.420.10">
    <property type="entry name" value="Ribonuclease H-like superfamily/Ribonuclease H"/>
    <property type="match status" value="1"/>
</dbReference>
<accession>A0A2N7X0G1</accession>
<dbReference type="AlphaFoldDB" id="A0A2N7X0G1"/>